<dbReference type="OrthoDB" id="6157693at2759"/>
<feature type="domain" description="DDE-1" evidence="1">
    <location>
        <begin position="112"/>
        <end position="185"/>
    </location>
</feature>
<comment type="caution">
    <text evidence="2">The sequence shown here is derived from an EMBL/GenBank/DDBJ whole genome shotgun (WGS) entry which is preliminary data.</text>
</comment>
<organism evidence="2 3">
    <name type="scientific">Intoshia linei</name>
    <dbReference type="NCBI Taxonomy" id="1819745"/>
    <lineage>
        <taxon>Eukaryota</taxon>
        <taxon>Metazoa</taxon>
        <taxon>Spiralia</taxon>
        <taxon>Lophotrochozoa</taxon>
        <taxon>Mesozoa</taxon>
        <taxon>Orthonectida</taxon>
        <taxon>Rhopaluridae</taxon>
        <taxon>Intoshia</taxon>
    </lineage>
</organism>
<evidence type="ECO:0000313" key="3">
    <source>
        <dbReference type="Proteomes" id="UP000078046"/>
    </source>
</evidence>
<gene>
    <name evidence="2" type="ORF">A3Q56_05119</name>
</gene>
<dbReference type="GO" id="GO:0003676">
    <property type="term" value="F:nucleic acid binding"/>
    <property type="evidence" value="ECO:0007669"/>
    <property type="project" value="InterPro"/>
</dbReference>
<protein>
    <recommendedName>
        <fullName evidence="1">DDE-1 domain-containing protein</fullName>
    </recommendedName>
</protein>
<evidence type="ECO:0000259" key="1">
    <source>
        <dbReference type="Pfam" id="PF03184"/>
    </source>
</evidence>
<dbReference type="AlphaFoldDB" id="A0A177AYT1"/>
<keyword evidence="3" id="KW-1185">Reference proteome</keyword>
<dbReference type="Proteomes" id="UP000078046">
    <property type="component" value="Unassembled WGS sequence"/>
</dbReference>
<evidence type="ECO:0000313" key="2">
    <source>
        <dbReference type="EMBL" id="OAF67168.1"/>
    </source>
</evidence>
<dbReference type="EMBL" id="LWCA01000731">
    <property type="protein sequence ID" value="OAF67168.1"/>
    <property type="molecule type" value="Genomic_DNA"/>
</dbReference>
<dbReference type="InterPro" id="IPR004875">
    <property type="entry name" value="DDE_SF_endonuclease_dom"/>
</dbReference>
<reference evidence="2 3" key="1">
    <citation type="submission" date="2016-04" db="EMBL/GenBank/DDBJ databases">
        <title>The genome of Intoshia linei affirms orthonectids as highly simplified spiralians.</title>
        <authorList>
            <person name="Mikhailov K.V."/>
            <person name="Slusarev G.S."/>
            <person name="Nikitin M.A."/>
            <person name="Logacheva M.D."/>
            <person name="Penin A."/>
            <person name="Aleoshin V."/>
            <person name="Panchin Y.V."/>
        </authorList>
    </citation>
    <scope>NUCLEOTIDE SEQUENCE [LARGE SCALE GENOMIC DNA]</scope>
    <source>
        <strain evidence="2">Intl2013</strain>
        <tissue evidence="2">Whole animal</tissue>
    </source>
</reference>
<sequence length="191" mass="21996">MHIKLNGSCKKKTENKIVEVHEEGVIIQLDQRNNFFFATLEFHKRINSCTSSRRRKPHGVKLNAKKMYDSKNKMNALKKAVAVMATPLHYALFSQDAFLFIVATQKHFQFQSNTTSIIQPCDQSIIRTFKSYYRKEIRAQIITQIDNCDSYNANVLAKKISVLIGVHMVASYWVQVSIQTIQNCFKKGGFN</sequence>
<dbReference type="Pfam" id="PF03184">
    <property type="entry name" value="DDE_1"/>
    <property type="match status" value="1"/>
</dbReference>
<name>A0A177AYT1_9BILA</name>
<accession>A0A177AYT1</accession>
<proteinExistence type="predicted"/>